<dbReference type="OrthoDB" id="1098190at2"/>
<evidence type="ECO:0000313" key="3">
    <source>
        <dbReference type="Proteomes" id="UP000253383"/>
    </source>
</evidence>
<dbReference type="PANTHER" id="PTHR43581:SF2">
    <property type="entry name" value="EXCINUCLEASE ATPASE SUBUNIT"/>
    <property type="match status" value="1"/>
</dbReference>
<proteinExistence type="predicted"/>
<dbReference type="InterPro" id="IPR051396">
    <property type="entry name" value="Bact_Antivir_Def_Nuclease"/>
</dbReference>
<reference evidence="2 3" key="1">
    <citation type="submission" date="2018-07" db="EMBL/GenBank/DDBJ databases">
        <title>Genome analysis of Larkinella rosea.</title>
        <authorList>
            <person name="Zhou Z."/>
            <person name="Wang G."/>
        </authorList>
    </citation>
    <scope>NUCLEOTIDE SEQUENCE [LARGE SCALE GENOMIC DNA]</scope>
    <source>
        <strain evidence="3">zzj9</strain>
    </source>
</reference>
<dbReference type="PANTHER" id="PTHR43581">
    <property type="entry name" value="ATP/GTP PHOSPHATASE"/>
    <property type="match status" value="1"/>
</dbReference>
<dbReference type="InterPro" id="IPR027417">
    <property type="entry name" value="P-loop_NTPase"/>
</dbReference>
<name>A0A368JDB7_9BACT</name>
<dbReference type="EMBL" id="QOWE01000038">
    <property type="protein sequence ID" value="RCR65659.1"/>
    <property type="molecule type" value="Genomic_DNA"/>
</dbReference>
<dbReference type="AlphaFoldDB" id="A0A368JDB7"/>
<protein>
    <recommendedName>
        <fullName evidence="1">Endonuclease GajA/Old nuclease/RecF-like AAA domain-containing protein</fullName>
    </recommendedName>
</protein>
<accession>A0A368JDB7</accession>
<dbReference type="InterPro" id="IPR041685">
    <property type="entry name" value="AAA_GajA/Old/RecF-like"/>
</dbReference>
<keyword evidence="3" id="KW-1185">Reference proteome</keyword>
<evidence type="ECO:0000313" key="2">
    <source>
        <dbReference type="EMBL" id="RCR65659.1"/>
    </source>
</evidence>
<dbReference type="Gene3D" id="3.40.50.300">
    <property type="entry name" value="P-loop containing nucleotide triphosphate hydrolases"/>
    <property type="match status" value="2"/>
</dbReference>
<evidence type="ECO:0000259" key="1">
    <source>
        <dbReference type="Pfam" id="PF13175"/>
    </source>
</evidence>
<organism evidence="2 3">
    <name type="scientific">Larkinella punicea</name>
    <dbReference type="NCBI Taxonomy" id="2315727"/>
    <lineage>
        <taxon>Bacteria</taxon>
        <taxon>Pseudomonadati</taxon>
        <taxon>Bacteroidota</taxon>
        <taxon>Cytophagia</taxon>
        <taxon>Cytophagales</taxon>
        <taxon>Spirosomataceae</taxon>
        <taxon>Larkinella</taxon>
    </lineage>
</organism>
<dbReference type="Proteomes" id="UP000253383">
    <property type="component" value="Unassembled WGS sequence"/>
</dbReference>
<dbReference type="Pfam" id="PF13175">
    <property type="entry name" value="AAA_15"/>
    <property type="match status" value="1"/>
</dbReference>
<dbReference type="RefSeq" id="WP_114409988.1">
    <property type="nucleotide sequence ID" value="NZ_QOWE01000038.1"/>
</dbReference>
<gene>
    <name evidence="2" type="ORF">DUE52_30795</name>
</gene>
<dbReference type="SUPFAM" id="SSF52540">
    <property type="entry name" value="P-loop containing nucleoside triphosphate hydrolases"/>
    <property type="match status" value="1"/>
</dbReference>
<sequence length="407" mass="46487">MERLIVRNCGPIKEATVDVRKNTVFIGPQGSGKSTLAKLIALCTDRSIFPIGGLPTDLLVNYNLESYVGYNSYFRYETLMYYIEYKGDLTFNLTDYGLELNKKLIDQKRTNNLDYEEWGVPWDFLTYSHTYNKKTKEQPPFSSGGNMLGISHSFHQSFLKEYVIMCPSNYIPSERNLTALLSSAIWSLMYSDINIPKPLALFGRNFEEARNQINTLSIPFLDIRYSYENGKDRIYYGDQGSVDLGKSASGYQSIIPLLLVVNHLRNKESRRFILEEPELNLFPQAQKELIYYLLKQGETTLHPSQMVMTTHSPYVLSAINNLLFASIVAESIPENRAEIEQVIPSESWLNPADFSAYFVENGTIRSIVNESTGLIADNELDDVSENIAGERDQLLTIYRNGQRERTN</sequence>
<feature type="domain" description="Endonuclease GajA/Old nuclease/RecF-like AAA" evidence="1">
    <location>
        <begin position="2"/>
        <end position="315"/>
    </location>
</feature>
<comment type="caution">
    <text evidence="2">The sequence shown here is derived from an EMBL/GenBank/DDBJ whole genome shotgun (WGS) entry which is preliminary data.</text>
</comment>